<feature type="domain" description="BED-type" evidence="6">
    <location>
        <begin position="34"/>
        <end position="86"/>
    </location>
</feature>
<evidence type="ECO:0000256" key="3">
    <source>
        <dbReference type="ARBA" id="ARBA00022833"/>
    </source>
</evidence>
<dbReference type="InterPro" id="IPR003656">
    <property type="entry name" value="Znf_BED"/>
</dbReference>
<protein>
    <submittedName>
        <fullName evidence="7">Zinc finger bed domain-containing protein 1-like</fullName>
    </submittedName>
</protein>
<name>A0A8H4A401_GIGMA</name>
<keyword evidence="3" id="KW-0862">Zinc</keyword>
<evidence type="ECO:0000256" key="2">
    <source>
        <dbReference type="ARBA" id="ARBA00022771"/>
    </source>
</evidence>
<feature type="region of interest" description="Disordered" evidence="5">
    <location>
        <begin position="1"/>
        <end position="34"/>
    </location>
</feature>
<keyword evidence="8" id="KW-1185">Reference proteome</keyword>
<evidence type="ECO:0000259" key="6">
    <source>
        <dbReference type="PROSITE" id="PS50808"/>
    </source>
</evidence>
<organism evidence="7 8">
    <name type="scientific">Gigaspora margarita</name>
    <dbReference type="NCBI Taxonomy" id="4874"/>
    <lineage>
        <taxon>Eukaryota</taxon>
        <taxon>Fungi</taxon>
        <taxon>Fungi incertae sedis</taxon>
        <taxon>Mucoromycota</taxon>
        <taxon>Glomeromycotina</taxon>
        <taxon>Glomeromycetes</taxon>
        <taxon>Diversisporales</taxon>
        <taxon>Gigasporaceae</taxon>
        <taxon>Gigaspora</taxon>
    </lineage>
</organism>
<dbReference type="AlphaFoldDB" id="A0A8H4A401"/>
<proteinExistence type="predicted"/>
<evidence type="ECO:0000256" key="4">
    <source>
        <dbReference type="PROSITE-ProRule" id="PRU00027"/>
    </source>
</evidence>
<dbReference type="GO" id="GO:0008270">
    <property type="term" value="F:zinc ion binding"/>
    <property type="evidence" value="ECO:0007669"/>
    <property type="project" value="UniProtKB-KW"/>
</dbReference>
<dbReference type="Proteomes" id="UP000439903">
    <property type="component" value="Unassembled WGS sequence"/>
</dbReference>
<accession>A0A8H4A401</accession>
<reference evidence="7 8" key="1">
    <citation type="journal article" date="2019" name="Environ. Microbiol.">
        <title>At the nexus of three kingdoms: the genome of the mycorrhizal fungus Gigaspora margarita provides insights into plant, endobacterial and fungal interactions.</title>
        <authorList>
            <person name="Venice F."/>
            <person name="Ghignone S."/>
            <person name="Salvioli di Fossalunga A."/>
            <person name="Amselem J."/>
            <person name="Novero M."/>
            <person name="Xianan X."/>
            <person name="Sedzielewska Toro K."/>
            <person name="Morin E."/>
            <person name="Lipzen A."/>
            <person name="Grigoriev I.V."/>
            <person name="Henrissat B."/>
            <person name="Martin F.M."/>
            <person name="Bonfante P."/>
        </authorList>
    </citation>
    <scope>NUCLEOTIDE SEQUENCE [LARGE SCALE GENOMIC DNA]</scope>
    <source>
        <strain evidence="7 8">BEG34</strain>
    </source>
</reference>
<gene>
    <name evidence="7" type="ORF">F8M41_006201</name>
</gene>
<keyword evidence="2 4" id="KW-0863">Zinc-finger</keyword>
<evidence type="ECO:0000256" key="1">
    <source>
        <dbReference type="ARBA" id="ARBA00022723"/>
    </source>
</evidence>
<sequence>MIDESTSTNLNQLSQTETYSEEQNRSLKRKSAGRPKEKIWDYYISSNVNSDRSATCHYCPKYWSYGRPAEMEAHLANICPDVPKTIK</sequence>
<evidence type="ECO:0000313" key="8">
    <source>
        <dbReference type="Proteomes" id="UP000439903"/>
    </source>
</evidence>
<dbReference type="GO" id="GO:0003677">
    <property type="term" value="F:DNA binding"/>
    <property type="evidence" value="ECO:0007669"/>
    <property type="project" value="InterPro"/>
</dbReference>
<comment type="caution">
    <text evidence="7">The sequence shown here is derived from an EMBL/GenBank/DDBJ whole genome shotgun (WGS) entry which is preliminary data.</text>
</comment>
<dbReference type="OrthoDB" id="2411234at2759"/>
<dbReference type="PROSITE" id="PS50808">
    <property type="entry name" value="ZF_BED"/>
    <property type="match status" value="1"/>
</dbReference>
<evidence type="ECO:0000256" key="5">
    <source>
        <dbReference type="SAM" id="MobiDB-lite"/>
    </source>
</evidence>
<evidence type="ECO:0000313" key="7">
    <source>
        <dbReference type="EMBL" id="KAF0426367.1"/>
    </source>
</evidence>
<keyword evidence="1" id="KW-0479">Metal-binding</keyword>
<feature type="compositionally biased region" description="Polar residues" evidence="5">
    <location>
        <begin position="1"/>
        <end position="18"/>
    </location>
</feature>
<dbReference type="EMBL" id="WTPW01001603">
    <property type="protein sequence ID" value="KAF0426367.1"/>
    <property type="molecule type" value="Genomic_DNA"/>
</dbReference>